<organism evidence="3 4">
    <name type="scientific">Paenibacillus silvae</name>
    <dbReference type="NCBI Taxonomy" id="1325358"/>
    <lineage>
        <taxon>Bacteria</taxon>
        <taxon>Bacillati</taxon>
        <taxon>Bacillota</taxon>
        <taxon>Bacilli</taxon>
        <taxon>Bacillales</taxon>
        <taxon>Paenibacillaceae</taxon>
        <taxon>Paenibacillus</taxon>
    </lineage>
</organism>
<feature type="signal peptide" evidence="1">
    <location>
        <begin position="1"/>
        <end position="30"/>
    </location>
</feature>
<dbReference type="CDD" id="cd00063">
    <property type="entry name" value="FN3"/>
    <property type="match status" value="1"/>
</dbReference>
<reference evidence="3 4" key="1">
    <citation type="submission" date="2018-06" db="EMBL/GenBank/DDBJ databases">
        <title>Isolation of heavy metals resistant Paenibacillus silvae NC2 from Gold-Copper mine in ZiJin, China.</title>
        <authorList>
            <person name="Xu J."/>
            <person name="Mazhar H.S."/>
            <person name="Rensing C."/>
        </authorList>
    </citation>
    <scope>NUCLEOTIDE SEQUENCE [LARGE SCALE GENOMIC DNA]</scope>
    <source>
        <strain evidence="3 4">NC2</strain>
    </source>
</reference>
<evidence type="ECO:0000313" key="3">
    <source>
        <dbReference type="EMBL" id="PZT57725.1"/>
    </source>
</evidence>
<evidence type="ECO:0000259" key="2">
    <source>
        <dbReference type="PROSITE" id="PS50853"/>
    </source>
</evidence>
<proteinExistence type="predicted"/>
<dbReference type="InterPro" id="IPR013783">
    <property type="entry name" value="Ig-like_fold"/>
</dbReference>
<gene>
    <name evidence="3" type="ORF">DN757_00440</name>
</gene>
<dbReference type="Gene3D" id="2.60.40.10">
    <property type="entry name" value="Immunoglobulins"/>
    <property type="match status" value="1"/>
</dbReference>
<dbReference type="SUPFAM" id="SSF49265">
    <property type="entry name" value="Fibronectin type III"/>
    <property type="match status" value="1"/>
</dbReference>
<dbReference type="EMBL" id="QKWW01000002">
    <property type="protein sequence ID" value="PZT57725.1"/>
    <property type="molecule type" value="Genomic_DNA"/>
</dbReference>
<protein>
    <submittedName>
        <fullName evidence="3">Fibronectin type III domain-containing protein</fullName>
    </submittedName>
</protein>
<comment type="caution">
    <text evidence="3">The sequence shown here is derived from an EMBL/GenBank/DDBJ whole genome shotgun (WGS) entry which is preliminary data.</text>
</comment>
<keyword evidence="1" id="KW-0732">Signal</keyword>
<dbReference type="Gene3D" id="2.60.120.260">
    <property type="entry name" value="Galactose-binding domain-like"/>
    <property type="match status" value="1"/>
</dbReference>
<dbReference type="PROSITE" id="PS50853">
    <property type="entry name" value="FN3"/>
    <property type="match status" value="1"/>
</dbReference>
<accession>A0A2W6NPP9</accession>
<name>A0A2W6NPP9_9BACL</name>
<evidence type="ECO:0000256" key="1">
    <source>
        <dbReference type="SAM" id="SignalP"/>
    </source>
</evidence>
<sequence>MKSESLKKIVFLFGLLVLLSFGSLNSNASAASTGDQLTSPEPGWIRYDDLDPMLKFEGSWFTDTAALNYKGTQQYTKTGTYSFKFTGNGFRLIASSYKAHESTSVEVTTDGIAELYSGVKKNDNRQVILYEKINLPYGEHTVVVKNLETAKNVTIDAIDLINQKPSYPINLVATAGDRQVSLNWNQIKNAESYIVRYGTEPGKYTETVTATKDEYENYVIPSLSNGTTYYFVVNAIVNGIEFQPSNEASATPQGTVIEPEQPSGNRAILVVTMTTGLEKEFDLSIQEVNSFIDWYETKQAGSGKASYAIDKHDNNKGPFKSRKDYILFDRILTFEVSEY</sequence>
<evidence type="ECO:0000313" key="4">
    <source>
        <dbReference type="Proteomes" id="UP000249204"/>
    </source>
</evidence>
<dbReference type="SMART" id="SM00060">
    <property type="entry name" value="FN3"/>
    <property type="match status" value="1"/>
</dbReference>
<feature type="domain" description="Fibronectin type-III" evidence="2">
    <location>
        <begin position="164"/>
        <end position="255"/>
    </location>
</feature>
<dbReference type="AlphaFoldDB" id="A0A2W6NPP9"/>
<feature type="chain" id="PRO_5015903359" evidence="1">
    <location>
        <begin position="31"/>
        <end position="339"/>
    </location>
</feature>
<dbReference type="RefSeq" id="WP_111268310.1">
    <property type="nucleotide sequence ID" value="NZ_QKWW01000002.1"/>
</dbReference>
<dbReference type="InterPro" id="IPR003961">
    <property type="entry name" value="FN3_dom"/>
</dbReference>
<dbReference type="Proteomes" id="UP000249204">
    <property type="component" value="Unassembled WGS sequence"/>
</dbReference>
<dbReference type="InterPro" id="IPR036116">
    <property type="entry name" value="FN3_sf"/>
</dbReference>